<sequence>MSVDVSAELPAPISLSTVVQGTGEVLRALLDLAFEPPPLEVIEGWHVEDHLRVSSGRPMSAEELAASVMGGSSPARGDDGKGSLAFEVRPVGSGDRAYLLVIDLATHPAGAPLIKVVVSPTRTCVGVVLATAVALSAASASGGEFVDIEIIMLDAVAWQGPGKVARCPFRVQVGPAGYGCPGATDVPTRPRRRRSPAT</sequence>
<evidence type="ECO:0000313" key="1">
    <source>
        <dbReference type="EMBL" id="MFC1406981.1"/>
    </source>
</evidence>
<keyword evidence="2" id="KW-1185">Reference proteome</keyword>
<evidence type="ECO:0000313" key="2">
    <source>
        <dbReference type="Proteomes" id="UP001592528"/>
    </source>
</evidence>
<gene>
    <name evidence="1" type="ORF">ACEZDJ_37435</name>
</gene>
<accession>A0ABV6UZT6</accession>
<organism evidence="1 2">
    <name type="scientific">Streptacidiphilus cavernicola</name>
    <dbReference type="NCBI Taxonomy" id="3342716"/>
    <lineage>
        <taxon>Bacteria</taxon>
        <taxon>Bacillati</taxon>
        <taxon>Actinomycetota</taxon>
        <taxon>Actinomycetes</taxon>
        <taxon>Kitasatosporales</taxon>
        <taxon>Streptomycetaceae</taxon>
        <taxon>Streptacidiphilus</taxon>
    </lineage>
</organism>
<dbReference type="EMBL" id="JBHEZZ010000036">
    <property type="protein sequence ID" value="MFC1406981.1"/>
    <property type="molecule type" value="Genomic_DNA"/>
</dbReference>
<name>A0ABV6UZT6_9ACTN</name>
<proteinExistence type="predicted"/>
<dbReference type="RefSeq" id="WP_157624098.1">
    <property type="nucleotide sequence ID" value="NZ_JBHEZZ010000036.1"/>
</dbReference>
<comment type="caution">
    <text evidence="1">The sequence shown here is derived from an EMBL/GenBank/DDBJ whole genome shotgun (WGS) entry which is preliminary data.</text>
</comment>
<protein>
    <submittedName>
        <fullName evidence="1">Uncharacterized protein</fullName>
    </submittedName>
</protein>
<reference evidence="1 2" key="1">
    <citation type="submission" date="2024-09" db="EMBL/GenBank/DDBJ databases">
        <authorList>
            <person name="Lee S.D."/>
        </authorList>
    </citation>
    <scope>NUCLEOTIDE SEQUENCE [LARGE SCALE GENOMIC DNA]</scope>
    <source>
        <strain evidence="1 2">N1-5</strain>
    </source>
</reference>
<dbReference type="Proteomes" id="UP001592528">
    <property type="component" value="Unassembled WGS sequence"/>
</dbReference>